<gene>
    <name evidence="2" type="ORF">GLOTRDRAFT_51035</name>
</gene>
<evidence type="ECO:0000256" key="1">
    <source>
        <dbReference type="SAM" id="MobiDB-lite"/>
    </source>
</evidence>
<proteinExistence type="predicted"/>
<accession>S7RCI0</accession>
<dbReference type="GeneID" id="19306783"/>
<evidence type="ECO:0008006" key="4">
    <source>
        <dbReference type="Google" id="ProtNLM"/>
    </source>
</evidence>
<feature type="region of interest" description="Disordered" evidence="1">
    <location>
        <begin position="918"/>
        <end position="1036"/>
    </location>
</feature>
<dbReference type="PANTHER" id="PTHR31912:SF34">
    <property type="entry name" value="NOTOCHORD-RELATED PROTEIN"/>
    <property type="match status" value="1"/>
</dbReference>
<dbReference type="KEGG" id="gtr:GLOTRDRAFT_51035"/>
<dbReference type="eggNOG" id="ENOG502SJ45">
    <property type="taxonomic scope" value="Eukaryota"/>
</dbReference>
<dbReference type="EMBL" id="KB469361">
    <property type="protein sequence ID" value="EPQ50099.1"/>
    <property type="molecule type" value="Genomic_DNA"/>
</dbReference>
<protein>
    <recommendedName>
        <fullName evidence="4">Transposase domain-containing protein</fullName>
    </recommendedName>
</protein>
<organism evidence="2 3">
    <name type="scientific">Gloeophyllum trabeum (strain ATCC 11539 / FP-39264 / Madison 617)</name>
    <name type="common">Brown rot fungus</name>
    <dbReference type="NCBI Taxonomy" id="670483"/>
    <lineage>
        <taxon>Eukaryota</taxon>
        <taxon>Fungi</taxon>
        <taxon>Dikarya</taxon>
        <taxon>Basidiomycota</taxon>
        <taxon>Agaricomycotina</taxon>
        <taxon>Agaricomycetes</taxon>
        <taxon>Gloeophyllales</taxon>
        <taxon>Gloeophyllaceae</taxon>
        <taxon>Gloeophyllum</taxon>
    </lineage>
</organism>
<dbReference type="RefSeq" id="XP_007871444.1">
    <property type="nucleotide sequence ID" value="XM_007873253.1"/>
</dbReference>
<feature type="compositionally biased region" description="Basic and acidic residues" evidence="1">
    <location>
        <begin position="936"/>
        <end position="954"/>
    </location>
</feature>
<dbReference type="PANTHER" id="PTHR31912">
    <property type="entry name" value="IP13529P"/>
    <property type="match status" value="1"/>
</dbReference>
<evidence type="ECO:0000313" key="3">
    <source>
        <dbReference type="Proteomes" id="UP000030669"/>
    </source>
</evidence>
<evidence type="ECO:0000313" key="2">
    <source>
        <dbReference type="EMBL" id="EPQ50099.1"/>
    </source>
</evidence>
<dbReference type="OMA" id="FISETWH"/>
<dbReference type="AlphaFoldDB" id="S7RCI0"/>
<keyword evidence="3" id="KW-1185">Reference proteome</keyword>
<dbReference type="OrthoDB" id="2506088at2759"/>
<dbReference type="Proteomes" id="UP000030669">
    <property type="component" value="Unassembled WGS sequence"/>
</dbReference>
<dbReference type="HOGENOM" id="CLU_004591_2_0_1"/>
<feature type="compositionally biased region" description="Acidic residues" evidence="1">
    <location>
        <begin position="980"/>
        <end position="990"/>
    </location>
</feature>
<feature type="compositionally biased region" description="Acidic residues" evidence="1">
    <location>
        <begin position="997"/>
        <end position="1014"/>
    </location>
</feature>
<name>S7RCI0_GLOTA</name>
<sequence>MFLLDMLDNLPRLKVSSSLMRVFIWVLKHAGARDVPSFDYLRKVQASLRKRCGVPTQQYKSAKSNIFFYNDPTDYIAKDWANPSVRKEIRTYPVIPDGPISEWWHAEKLHKEMDLDILSPMYDAGGGRHYYVNEIARMKNGEYIIPIRWLERERDRAIVADSYRLIPLNDGVSADTYTVDDTAPVLIEATMLEVTYPELKTFGAIPKCASECGSSPSLREMPNRLRELACGDPLYSSFVDYWSDDVSGNRSKSYNKHINACITHRNLPRHLLQQEIHVHFVSTSQHASPPEQFQAFKDVVESTHKQPVRSYDALTGEAVRFRLFTNTGPGDNPLQSEICGHIGVKGNYYCRKCNVGGTGIEKESEDGYKALFKPGEPRSAAATLREVDKQLLAACTGNAASVDRLQTSTGVKDMYTQYWIEDLIERARKMKADGKKPQEIRRTLEEWVASHRDSIINPYLTIRGFDPSKDTPVEILHTILLGTVKYIWYMSHSTWNDSQKKLYAVRLQATNPLGLNLHAIWADYIMQFANSLIGRQLKTVAQTSCFHVHDLVGPLQFSLWKASGELNALLWFPEIDCMEQYLHDLDVAIGNVLDLFSMIDAKKIVSKAKLHLLPHLAEDIRRLGPILGALVEMFESYNAVFRNSSIYSNHLAPSRDIAIDLGGLESFKHRILGGYWRSPEDNEVWECAGPEVRDFLKQNPILQRQIGWTEEDKLTPGTVRIAPFVRHTRQRPTVSWDKTYASRAVNHASFAGLGRTWNPCLYAVSRTSERCPAGAWIFGHSPVTNSLVIGKIIEILTDAESRTSIVVLDQFTVGSSRHPIFGMPTLTRRMGEITYICVRPDEIDFAVNVQHDCHTAGCTASALCPRKQERLECGIFDAAIAHEDDENYIINTHAFHNAHLIRRALPRHLTAPIPAVSDREKKHAELAQSLHSTQTARRESQRRAREVKKTEAKLAKAAASGPTAVTKDVQLAETGGSDGEGVDEDKDDPEDVSKDEGEPEGVSENDGPDEDNEGWDCNNGVAGGGGYTSRKRRRLS</sequence>
<reference evidence="2 3" key="1">
    <citation type="journal article" date="2012" name="Science">
        <title>The Paleozoic origin of enzymatic lignin decomposition reconstructed from 31 fungal genomes.</title>
        <authorList>
            <person name="Floudas D."/>
            <person name="Binder M."/>
            <person name="Riley R."/>
            <person name="Barry K."/>
            <person name="Blanchette R.A."/>
            <person name="Henrissat B."/>
            <person name="Martinez A.T."/>
            <person name="Otillar R."/>
            <person name="Spatafora J.W."/>
            <person name="Yadav J.S."/>
            <person name="Aerts A."/>
            <person name="Benoit I."/>
            <person name="Boyd A."/>
            <person name="Carlson A."/>
            <person name="Copeland A."/>
            <person name="Coutinho P.M."/>
            <person name="de Vries R.P."/>
            <person name="Ferreira P."/>
            <person name="Findley K."/>
            <person name="Foster B."/>
            <person name="Gaskell J."/>
            <person name="Glotzer D."/>
            <person name="Gorecki P."/>
            <person name="Heitman J."/>
            <person name="Hesse C."/>
            <person name="Hori C."/>
            <person name="Igarashi K."/>
            <person name="Jurgens J.A."/>
            <person name="Kallen N."/>
            <person name="Kersten P."/>
            <person name="Kohler A."/>
            <person name="Kuees U."/>
            <person name="Kumar T.K.A."/>
            <person name="Kuo A."/>
            <person name="LaButti K."/>
            <person name="Larrondo L.F."/>
            <person name="Lindquist E."/>
            <person name="Ling A."/>
            <person name="Lombard V."/>
            <person name="Lucas S."/>
            <person name="Lundell T."/>
            <person name="Martin R."/>
            <person name="McLaughlin D.J."/>
            <person name="Morgenstern I."/>
            <person name="Morin E."/>
            <person name="Murat C."/>
            <person name="Nagy L.G."/>
            <person name="Nolan M."/>
            <person name="Ohm R.A."/>
            <person name="Patyshakuliyeva A."/>
            <person name="Rokas A."/>
            <person name="Ruiz-Duenas F.J."/>
            <person name="Sabat G."/>
            <person name="Salamov A."/>
            <person name="Samejima M."/>
            <person name="Schmutz J."/>
            <person name="Slot J.C."/>
            <person name="St John F."/>
            <person name="Stenlid J."/>
            <person name="Sun H."/>
            <person name="Sun S."/>
            <person name="Syed K."/>
            <person name="Tsang A."/>
            <person name="Wiebenga A."/>
            <person name="Young D."/>
            <person name="Pisabarro A."/>
            <person name="Eastwood D.C."/>
            <person name="Martin F."/>
            <person name="Cullen D."/>
            <person name="Grigoriev I.V."/>
            <person name="Hibbett D.S."/>
        </authorList>
    </citation>
    <scope>NUCLEOTIDE SEQUENCE [LARGE SCALE GENOMIC DNA]</scope>
    <source>
        <strain evidence="2 3">ATCC 11539</strain>
    </source>
</reference>